<sequence length="186" mass="21686">MGMSFSTVEEKKQVRWFVMRAYKNEKMAEDRLKDKEYGLEYFIPKHYAVKTYHGMKSTRLVPVIPSLVFVHASHSQITEFKKRYNFLQFAMWKKSTGMEYITVPDDQMDSFIQIASLYEKDTAYYKPDEIDIRKGTRVCIHGGKLDGVKGVFMRVKGKRNRRVVVMLEGIMGISAEVHPDLIEVIS</sequence>
<dbReference type="InterPro" id="IPR008991">
    <property type="entry name" value="Translation_prot_SH3-like_sf"/>
</dbReference>
<evidence type="ECO:0000259" key="2">
    <source>
        <dbReference type="Pfam" id="PF02357"/>
    </source>
</evidence>
<dbReference type="NCBIfam" id="NF033644">
    <property type="entry name" value="antiterm_UpxY"/>
    <property type="match status" value="1"/>
</dbReference>
<dbReference type="CDD" id="cd09895">
    <property type="entry name" value="NGN_SP_UpxY"/>
    <property type="match status" value="1"/>
</dbReference>
<dbReference type="Proteomes" id="UP000027661">
    <property type="component" value="Unassembled WGS sequence"/>
</dbReference>
<dbReference type="InterPro" id="IPR006645">
    <property type="entry name" value="NGN-like_dom"/>
</dbReference>
<evidence type="ECO:0000313" key="4">
    <source>
        <dbReference type="Proteomes" id="UP000027661"/>
    </source>
</evidence>
<organism evidence="3 4">
    <name type="scientific">Phocaeicola vulgatus str. 3975 RP4</name>
    <dbReference type="NCBI Taxonomy" id="1339352"/>
    <lineage>
        <taxon>Bacteria</taxon>
        <taxon>Pseudomonadati</taxon>
        <taxon>Bacteroidota</taxon>
        <taxon>Bacteroidia</taxon>
        <taxon>Bacteroidales</taxon>
        <taxon>Bacteroidaceae</taxon>
        <taxon>Phocaeicola</taxon>
    </lineage>
</organism>
<dbReference type="EMBL" id="JNHM01000020">
    <property type="protein sequence ID" value="KDS54701.1"/>
    <property type="molecule type" value="Genomic_DNA"/>
</dbReference>
<comment type="caution">
    <text evidence="3">The sequence shown here is derived from an EMBL/GenBank/DDBJ whole genome shotgun (WGS) entry which is preliminary data.</text>
</comment>
<dbReference type="SUPFAM" id="SSF82679">
    <property type="entry name" value="N-utilization substance G protein NusG, N-terminal domain"/>
    <property type="match status" value="1"/>
</dbReference>
<dbReference type="Gene3D" id="3.30.70.940">
    <property type="entry name" value="NusG, N-terminal domain"/>
    <property type="match status" value="1"/>
</dbReference>
<keyword evidence="1" id="KW-0804">Transcription</keyword>
<dbReference type="GO" id="GO:0006354">
    <property type="term" value="P:DNA-templated transcription elongation"/>
    <property type="evidence" value="ECO:0007669"/>
    <property type="project" value="InterPro"/>
</dbReference>
<name>A0A069SL70_PHOVU</name>
<protein>
    <submittedName>
        <fullName evidence="3">Transcription termination factor nusG family protein</fullName>
    </submittedName>
</protein>
<proteinExistence type="predicted"/>
<reference evidence="3 4" key="1">
    <citation type="submission" date="2014-04" db="EMBL/GenBank/DDBJ databases">
        <authorList>
            <person name="Sears C."/>
            <person name="Carroll K."/>
            <person name="Sack B.R."/>
            <person name="Qadri F."/>
            <person name="Myers L.L."/>
            <person name="Chung G.-T."/>
            <person name="Escheverria P."/>
            <person name="Fraser C.M."/>
            <person name="Sadzewicz L."/>
            <person name="Shefchek K.A."/>
            <person name="Tallon L."/>
            <person name="Das S.P."/>
            <person name="Daugherty S."/>
            <person name="Mongodin E.F."/>
        </authorList>
    </citation>
    <scope>NUCLEOTIDE SEQUENCE [LARGE SCALE GENOMIC DNA]</scope>
    <source>
        <strain evidence="3 4">3975 RP4</strain>
    </source>
</reference>
<dbReference type="Pfam" id="PF02357">
    <property type="entry name" value="NusG"/>
    <property type="match status" value="1"/>
</dbReference>
<evidence type="ECO:0000313" key="3">
    <source>
        <dbReference type="EMBL" id="KDS54701.1"/>
    </source>
</evidence>
<dbReference type="InterPro" id="IPR036735">
    <property type="entry name" value="NGN_dom_sf"/>
</dbReference>
<evidence type="ECO:0000256" key="1">
    <source>
        <dbReference type="ARBA" id="ARBA00023163"/>
    </source>
</evidence>
<dbReference type="PATRIC" id="fig|1339352.3.peg.1748"/>
<dbReference type="RefSeq" id="WP_032952754.1">
    <property type="nucleotide sequence ID" value="NZ_JNHM01000020.1"/>
</dbReference>
<accession>A0A069SL70</accession>
<feature type="domain" description="NusG-like N-terminal" evidence="2">
    <location>
        <begin position="15"/>
        <end position="111"/>
    </location>
</feature>
<dbReference type="AlphaFoldDB" id="A0A069SL70"/>
<gene>
    <name evidence="3" type="ORF">M099_1801</name>
</gene>
<dbReference type="SUPFAM" id="SSF50104">
    <property type="entry name" value="Translation proteins SH3-like domain"/>
    <property type="match status" value="1"/>
</dbReference>